<dbReference type="PANTHER" id="PTHR13198">
    <property type="entry name" value="RING FINGER PROTEIN 25"/>
    <property type="match status" value="1"/>
</dbReference>
<dbReference type="GO" id="GO:0016567">
    <property type="term" value="P:protein ubiquitination"/>
    <property type="evidence" value="ECO:0007669"/>
    <property type="project" value="TreeGrafter"/>
</dbReference>
<dbReference type="SUPFAM" id="SSF57850">
    <property type="entry name" value="RING/U-box"/>
    <property type="match status" value="1"/>
</dbReference>
<dbReference type="InterPro" id="IPR001841">
    <property type="entry name" value="Znf_RING"/>
</dbReference>
<keyword evidence="1" id="KW-0479">Metal-binding</keyword>
<dbReference type="OrthoDB" id="432311at2759"/>
<feature type="compositionally biased region" description="Basic residues" evidence="2">
    <location>
        <begin position="209"/>
        <end position="225"/>
    </location>
</feature>
<dbReference type="GO" id="GO:0008270">
    <property type="term" value="F:zinc ion binding"/>
    <property type="evidence" value="ECO:0007669"/>
    <property type="project" value="UniProtKB-KW"/>
</dbReference>
<evidence type="ECO:0000313" key="4">
    <source>
        <dbReference type="EMBL" id="CAA2975491.1"/>
    </source>
</evidence>
<proteinExistence type="predicted"/>
<evidence type="ECO:0000256" key="1">
    <source>
        <dbReference type="PROSITE-ProRule" id="PRU00175"/>
    </source>
</evidence>
<organism evidence="4 5">
    <name type="scientific">Olea europaea subsp. europaea</name>
    <dbReference type="NCBI Taxonomy" id="158383"/>
    <lineage>
        <taxon>Eukaryota</taxon>
        <taxon>Viridiplantae</taxon>
        <taxon>Streptophyta</taxon>
        <taxon>Embryophyta</taxon>
        <taxon>Tracheophyta</taxon>
        <taxon>Spermatophyta</taxon>
        <taxon>Magnoliopsida</taxon>
        <taxon>eudicotyledons</taxon>
        <taxon>Gunneridae</taxon>
        <taxon>Pentapetalae</taxon>
        <taxon>asterids</taxon>
        <taxon>lamiids</taxon>
        <taxon>Lamiales</taxon>
        <taxon>Oleaceae</taxon>
        <taxon>Oleeae</taxon>
        <taxon>Olea</taxon>
    </lineage>
</organism>
<dbReference type="SMART" id="SM00184">
    <property type="entry name" value="RING"/>
    <property type="match status" value="1"/>
</dbReference>
<dbReference type="InterPro" id="IPR039133">
    <property type="entry name" value="RNF25"/>
</dbReference>
<dbReference type="GO" id="GO:0016874">
    <property type="term" value="F:ligase activity"/>
    <property type="evidence" value="ECO:0007669"/>
    <property type="project" value="UniProtKB-KW"/>
</dbReference>
<keyword evidence="1" id="KW-0862">Zinc</keyword>
<dbReference type="Proteomes" id="UP000594638">
    <property type="component" value="Unassembled WGS sequence"/>
</dbReference>
<keyword evidence="4" id="KW-0436">Ligase</keyword>
<reference evidence="4 5" key="1">
    <citation type="submission" date="2019-12" db="EMBL/GenBank/DDBJ databases">
        <authorList>
            <person name="Alioto T."/>
            <person name="Alioto T."/>
            <person name="Gomez Garrido J."/>
        </authorList>
    </citation>
    <scope>NUCLEOTIDE SEQUENCE [LARGE SCALE GENOMIC DNA]</scope>
</reference>
<feature type="region of interest" description="Disordered" evidence="2">
    <location>
        <begin position="163"/>
        <end position="237"/>
    </location>
</feature>
<evidence type="ECO:0000259" key="3">
    <source>
        <dbReference type="PROSITE" id="PS50089"/>
    </source>
</evidence>
<protein>
    <submittedName>
        <fullName evidence="4">E3 ubiquitin- ligase RNF25 isoform X2</fullName>
    </submittedName>
</protein>
<gene>
    <name evidence="4" type="ORF">OLEA9_A024042</name>
</gene>
<dbReference type="Gramene" id="OE9A024042T4">
    <property type="protein sequence ID" value="OE9A024042C4"/>
    <property type="gene ID" value="OE9A024042"/>
</dbReference>
<feature type="compositionally biased region" description="Basic and acidic residues" evidence="2">
    <location>
        <begin position="226"/>
        <end position="237"/>
    </location>
</feature>
<sequence>MLVALCEEAVDRLSSMNHPDGNCPLCLYPLVDEDAGSNSLPFMKLMSCFHCFHCDCIIRWWNWLKMQNDTNLSTASTSCRDIRDKQGMHKMMEESMGKCPVCRKVFLAKDIEHVLNLVGTHTQLDSGGIEVDEDFLEPESEKIRKEKFEAVLKRQQENSGLIEPKRNEVLLPGMYLPRPVTSPSAESEPENKDPTATNSDNRPSSSKRSNSRTRKHRTQHSRKHDRQWMRKESDPKY</sequence>
<feature type="domain" description="RING-type" evidence="3">
    <location>
        <begin position="23"/>
        <end position="103"/>
    </location>
</feature>
<evidence type="ECO:0000313" key="5">
    <source>
        <dbReference type="Proteomes" id="UP000594638"/>
    </source>
</evidence>
<dbReference type="EMBL" id="CACTIH010002270">
    <property type="protein sequence ID" value="CAA2975491.1"/>
    <property type="molecule type" value="Genomic_DNA"/>
</dbReference>
<comment type="caution">
    <text evidence="4">The sequence shown here is derived from an EMBL/GenBank/DDBJ whole genome shotgun (WGS) entry which is preliminary data.</text>
</comment>
<keyword evidence="5" id="KW-1185">Reference proteome</keyword>
<dbReference type="GO" id="GO:0061630">
    <property type="term" value="F:ubiquitin protein ligase activity"/>
    <property type="evidence" value="ECO:0007669"/>
    <property type="project" value="InterPro"/>
</dbReference>
<dbReference type="Gene3D" id="3.30.40.10">
    <property type="entry name" value="Zinc/RING finger domain, C3HC4 (zinc finger)"/>
    <property type="match status" value="1"/>
</dbReference>
<dbReference type="GO" id="GO:0005634">
    <property type="term" value="C:nucleus"/>
    <property type="evidence" value="ECO:0007669"/>
    <property type="project" value="TreeGrafter"/>
</dbReference>
<evidence type="ECO:0000256" key="2">
    <source>
        <dbReference type="SAM" id="MobiDB-lite"/>
    </source>
</evidence>
<name>A0A8S0R7S7_OLEEU</name>
<dbReference type="InterPro" id="IPR013083">
    <property type="entry name" value="Znf_RING/FYVE/PHD"/>
</dbReference>
<dbReference type="PROSITE" id="PS50089">
    <property type="entry name" value="ZF_RING_2"/>
    <property type="match status" value="1"/>
</dbReference>
<dbReference type="PANTHER" id="PTHR13198:SF4">
    <property type="entry name" value="E3 UBIQUITIN-PROTEIN LIGASE RNF25"/>
    <property type="match status" value="1"/>
</dbReference>
<keyword evidence="1" id="KW-0863">Zinc-finger</keyword>
<accession>A0A8S0R7S7</accession>
<dbReference type="FunFam" id="3.30.40.10:FF:000914">
    <property type="entry name" value="RWD domain-containing protein"/>
    <property type="match status" value="1"/>
</dbReference>
<dbReference type="AlphaFoldDB" id="A0A8S0R7S7"/>